<feature type="region of interest" description="Disordered" evidence="3">
    <location>
        <begin position="220"/>
        <end position="247"/>
    </location>
</feature>
<dbReference type="InterPro" id="IPR036844">
    <property type="entry name" value="Hint_dom_sf"/>
</dbReference>
<dbReference type="KEGG" id="paru:CYR75_00520"/>
<accession>A0A2K9MBH8</accession>
<dbReference type="InterPro" id="IPR018511">
    <property type="entry name" value="Hemolysin-typ_Ca-bd_CS"/>
</dbReference>
<dbReference type="Pfam" id="PF13403">
    <property type="entry name" value="Hint_2"/>
    <property type="match status" value="1"/>
</dbReference>
<feature type="domain" description="Hedgehog/Intein (Hint)" evidence="4">
    <location>
        <begin position="388"/>
        <end position="533"/>
    </location>
</feature>
<evidence type="ECO:0000256" key="2">
    <source>
        <dbReference type="ARBA" id="ARBA00022525"/>
    </source>
</evidence>
<dbReference type="GO" id="GO:0005576">
    <property type="term" value="C:extracellular region"/>
    <property type="evidence" value="ECO:0007669"/>
    <property type="project" value="UniProtKB-SubCell"/>
</dbReference>
<evidence type="ECO:0000313" key="6">
    <source>
        <dbReference type="Proteomes" id="UP000234882"/>
    </source>
</evidence>
<proteinExistence type="predicted"/>
<evidence type="ECO:0000256" key="3">
    <source>
        <dbReference type="SAM" id="MobiDB-lite"/>
    </source>
</evidence>
<dbReference type="PRINTS" id="PR00313">
    <property type="entry name" value="CABNDNGRPT"/>
</dbReference>
<dbReference type="SUPFAM" id="SSF51120">
    <property type="entry name" value="beta-Roll"/>
    <property type="match status" value="2"/>
</dbReference>
<dbReference type="PROSITE" id="PS00330">
    <property type="entry name" value="HEMOLYSIN_CALCIUM"/>
    <property type="match status" value="8"/>
</dbReference>
<sequence length="590" mass="61026">MIHGGAGNDLLYGQGGWDRLQGGSGDDLLNGGTGLDIADYSDATVKGNVGINVTLNPGSNVFHVSHVGLGTDTLEGMDGIIGTSGNDTLIGYDGDGVDADGSAYTNYLDGGAGNDSIDGKTGSDFLFGGEGDDTIIGGVWDGDPGVTLGPDGQSGAGGTVDDRIFGGSGDDVIYGDDKAGTSTRGGNDYIDGGDGNDTITAGGGNDTVYGGAGNDSIWGNAGDDRLDGGSGNDTLDGGAGNDRLDGGSGDDALFGGAGNDFLDGGAGNDILNGGTGLDTLTGGTGKDTFIAGDGVITDFNTGADDSERDFVDLSGFYNEQTLAIWNTHHPDQQYTYPLVWMRADHADNGRLDWLDGSHGLPTLDLSIKDNGAPVDKTKLIQDNTRVACFAAETLIETADGPVAAGQLSPGLLVRTRDAGLQPLRWVGQRHLTAAELEAAPNLRPIRIRAGALGKNIPAQDLVVSPQHRVLVRSRIAQRIFGTDEVLVAAKQLLMVDGVDVAHDLDRVTYVHFLFDDHQIVISNGAETESMHTGAEAMKSIGAAALAEIFAIFPDLREMGAERVSARVIASGRMGRRLAVRHVENRKPLVA</sequence>
<dbReference type="InterPro" id="IPR028992">
    <property type="entry name" value="Hedgehog/Intein_dom"/>
</dbReference>
<dbReference type="SUPFAM" id="SSF51294">
    <property type="entry name" value="Hedgehog/intein (Hint) domain"/>
    <property type="match status" value="1"/>
</dbReference>
<organism evidence="5 6">
    <name type="scientific">Paracoccus jeotgali</name>
    <dbReference type="NCBI Taxonomy" id="2065379"/>
    <lineage>
        <taxon>Bacteria</taxon>
        <taxon>Pseudomonadati</taxon>
        <taxon>Pseudomonadota</taxon>
        <taxon>Alphaproteobacteria</taxon>
        <taxon>Rhodobacterales</taxon>
        <taxon>Paracoccaceae</taxon>
        <taxon>Paracoccus</taxon>
    </lineage>
</organism>
<dbReference type="Pfam" id="PF00353">
    <property type="entry name" value="HemolysinCabind"/>
    <property type="match status" value="6"/>
</dbReference>
<dbReference type="InterPro" id="IPR001343">
    <property type="entry name" value="Hemolysn_Ca-bd"/>
</dbReference>
<evidence type="ECO:0000256" key="1">
    <source>
        <dbReference type="ARBA" id="ARBA00004613"/>
    </source>
</evidence>
<evidence type="ECO:0000259" key="4">
    <source>
        <dbReference type="Pfam" id="PF13403"/>
    </source>
</evidence>
<dbReference type="Gene3D" id="2.150.10.10">
    <property type="entry name" value="Serralysin-like metalloprotease, C-terminal"/>
    <property type="match status" value="4"/>
</dbReference>
<evidence type="ECO:0000313" key="5">
    <source>
        <dbReference type="EMBL" id="AUM72988.1"/>
    </source>
</evidence>
<keyword evidence="6" id="KW-1185">Reference proteome</keyword>
<keyword evidence="2" id="KW-0964">Secreted</keyword>
<dbReference type="Proteomes" id="UP000234882">
    <property type="component" value="Chromosome"/>
</dbReference>
<name>A0A2K9MBH8_9RHOB</name>
<dbReference type="InterPro" id="IPR050557">
    <property type="entry name" value="RTX_toxin/Mannuronan_C5-epim"/>
</dbReference>
<reference evidence="6" key="1">
    <citation type="submission" date="2017-12" db="EMBL/GenBank/DDBJ databases">
        <title>Genomic analysis of Paracoccus sp. CBA4604.</title>
        <authorList>
            <person name="Roh S.W."/>
            <person name="Kim J.Y."/>
            <person name="Kim J.S."/>
        </authorList>
    </citation>
    <scope>NUCLEOTIDE SEQUENCE [LARGE SCALE GENOMIC DNA]</scope>
    <source>
        <strain evidence="6">CBA4604</strain>
    </source>
</reference>
<dbReference type="EMBL" id="CP025583">
    <property type="protein sequence ID" value="AUM72988.1"/>
    <property type="molecule type" value="Genomic_DNA"/>
</dbReference>
<dbReference type="PANTHER" id="PTHR38340">
    <property type="entry name" value="S-LAYER PROTEIN"/>
    <property type="match status" value="1"/>
</dbReference>
<dbReference type="AlphaFoldDB" id="A0A2K9MBH8"/>
<gene>
    <name evidence="5" type="ORF">CYR75_00520</name>
</gene>
<comment type="subcellular location">
    <subcellularLocation>
        <location evidence="1">Secreted</location>
    </subcellularLocation>
</comment>
<dbReference type="InterPro" id="IPR011049">
    <property type="entry name" value="Serralysin-like_metalloprot_C"/>
</dbReference>
<dbReference type="GO" id="GO:0005509">
    <property type="term" value="F:calcium ion binding"/>
    <property type="evidence" value="ECO:0007669"/>
    <property type="project" value="InterPro"/>
</dbReference>
<protein>
    <recommendedName>
        <fullName evidence="4">Hedgehog/Intein (Hint) domain-containing protein</fullName>
    </recommendedName>
</protein>
<dbReference type="PANTHER" id="PTHR38340:SF1">
    <property type="entry name" value="S-LAYER PROTEIN"/>
    <property type="match status" value="1"/>
</dbReference>